<comment type="similarity">
    <text evidence="2">Belongs to the peptidase S54 family.</text>
</comment>
<protein>
    <recommendedName>
        <fullName evidence="8">Peptidase S54 rhomboid domain-containing protein</fullName>
    </recommendedName>
</protein>
<dbReference type="EMBL" id="CAUYUJ010000407">
    <property type="protein sequence ID" value="CAK0790365.1"/>
    <property type="molecule type" value="Genomic_DNA"/>
</dbReference>
<gene>
    <name evidence="9" type="ORF">PCOR1329_LOCUS1658</name>
</gene>
<keyword evidence="4 7" id="KW-1133">Transmembrane helix</keyword>
<feature type="transmembrane region" description="Helical" evidence="7">
    <location>
        <begin position="422"/>
        <end position="440"/>
    </location>
</feature>
<evidence type="ECO:0000313" key="10">
    <source>
        <dbReference type="Proteomes" id="UP001189429"/>
    </source>
</evidence>
<sequence length="722" mass="79539">MGGTGKGGSKGKPAAQGKSLSPPPVEQRSPRSPRSPRPWQSRESPRDLAATGGLGVEHRVMGGTGEGGSNGKPAAQGNPPSPPPVEQRSSSPPPRRISNDSSDPPTPVAVAPENVTVRAKICYIFLAFFAFWFGAARFDMDGDGDFDAADVQAIMNGGKKLLKLNFSRPVTSKRAKKARRKRIEAKRKQREANEEEADRTHQEIVRMSGEAGGVTGTVANVLEHGAHSVRSLAAKGDAIFDADVEEEAQEDEIIDNLRQFWPWFTIIEVLMCLGFWGVNAFNTMAYSLLQSDTVITDDLKLTEYVKKDPNEQLFLDDCKNECSAADEACVGIGWKSGPWPECFLLSSLPTTYPAYPPCQKDAWGWRMYAKQAWTPSIMFFMKGGVESIWPGFTTLDAYNFCHEGYDISFLWRWWSYQFTHGSIMHVGANCFSLIMLGIPLEGWQGTGMFAVMWTVGVLGGAFCWALFDPYTTSYGASGGCYSLYGMHAADLIQNWGDKKWRFGTVSVLLLVAGVESAAFWASRDEESSTAHTVHVGGLVYGLLIGFTSGRNDRWKIWEYVCSAMAWAVAGILVVGSIYFWFFFNEHPGIGSLWKPLLGKTMERPFCWIGYVCIGDSGNHCPLIDDITSYATNAGSSTNTFRQCVMCDTRDCVEGWYSDTYEVTTAGVTTEHYKYCPTESSRSFCTFTTGDSFDLWYPPTKSAYQLTDTPAPSPAPTPQPTPA</sequence>
<proteinExistence type="inferred from homology"/>
<feature type="transmembrane region" description="Helical" evidence="7">
    <location>
        <begin position="502"/>
        <end position="522"/>
    </location>
</feature>
<evidence type="ECO:0000256" key="3">
    <source>
        <dbReference type="ARBA" id="ARBA00022692"/>
    </source>
</evidence>
<dbReference type="InterPro" id="IPR051739">
    <property type="entry name" value="Rhomboid_IM_Serine_Proteases"/>
</dbReference>
<dbReference type="InterPro" id="IPR022764">
    <property type="entry name" value="Peptidase_S54_rhomboid_dom"/>
</dbReference>
<evidence type="ECO:0000256" key="4">
    <source>
        <dbReference type="ARBA" id="ARBA00022989"/>
    </source>
</evidence>
<feature type="compositionally biased region" description="Pro residues" evidence="6">
    <location>
        <begin position="79"/>
        <end position="95"/>
    </location>
</feature>
<dbReference type="Proteomes" id="UP001189429">
    <property type="component" value="Unassembled WGS sequence"/>
</dbReference>
<dbReference type="Gene3D" id="1.20.1540.10">
    <property type="entry name" value="Rhomboid-like"/>
    <property type="match status" value="1"/>
</dbReference>
<evidence type="ECO:0000256" key="2">
    <source>
        <dbReference type="ARBA" id="ARBA00009045"/>
    </source>
</evidence>
<evidence type="ECO:0000256" key="6">
    <source>
        <dbReference type="SAM" id="MobiDB-lite"/>
    </source>
</evidence>
<evidence type="ECO:0000259" key="8">
    <source>
        <dbReference type="Pfam" id="PF01694"/>
    </source>
</evidence>
<feature type="transmembrane region" description="Helical" evidence="7">
    <location>
        <begin position="559"/>
        <end position="583"/>
    </location>
</feature>
<feature type="compositionally biased region" description="Low complexity" evidence="6">
    <location>
        <begin position="26"/>
        <end position="42"/>
    </location>
</feature>
<keyword evidence="3 7" id="KW-0812">Transmembrane</keyword>
<feature type="region of interest" description="Disordered" evidence="6">
    <location>
        <begin position="173"/>
        <end position="201"/>
    </location>
</feature>
<feature type="transmembrane region" description="Helical" evidence="7">
    <location>
        <begin position="446"/>
        <end position="467"/>
    </location>
</feature>
<feature type="transmembrane region" description="Helical" evidence="7">
    <location>
        <begin position="260"/>
        <end position="281"/>
    </location>
</feature>
<feature type="region of interest" description="Disordered" evidence="6">
    <location>
        <begin position="1"/>
        <end position="108"/>
    </location>
</feature>
<comment type="subcellular location">
    <subcellularLocation>
        <location evidence="1">Membrane</location>
        <topology evidence="1">Multi-pass membrane protein</topology>
    </subcellularLocation>
</comment>
<reference evidence="9" key="1">
    <citation type="submission" date="2023-10" db="EMBL/GenBank/DDBJ databases">
        <authorList>
            <person name="Chen Y."/>
            <person name="Shah S."/>
            <person name="Dougan E. K."/>
            <person name="Thang M."/>
            <person name="Chan C."/>
        </authorList>
    </citation>
    <scope>NUCLEOTIDE SEQUENCE [LARGE SCALE GENOMIC DNA]</scope>
</reference>
<dbReference type="Pfam" id="PF01694">
    <property type="entry name" value="Rhomboid"/>
    <property type="match status" value="1"/>
</dbReference>
<evidence type="ECO:0000313" key="9">
    <source>
        <dbReference type="EMBL" id="CAK0790365.1"/>
    </source>
</evidence>
<comment type="caution">
    <text evidence="9">The sequence shown here is derived from an EMBL/GenBank/DDBJ whole genome shotgun (WGS) entry which is preliminary data.</text>
</comment>
<feature type="domain" description="Peptidase S54 rhomboid" evidence="8">
    <location>
        <begin position="410"/>
        <end position="549"/>
    </location>
</feature>
<organism evidence="9 10">
    <name type="scientific">Prorocentrum cordatum</name>
    <dbReference type="NCBI Taxonomy" id="2364126"/>
    <lineage>
        <taxon>Eukaryota</taxon>
        <taxon>Sar</taxon>
        <taxon>Alveolata</taxon>
        <taxon>Dinophyceae</taxon>
        <taxon>Prorocentrales</taxon>
        <taxon>Prorocentraceae</taxon>
        <taxon>Prorocentrum</taxon>
    </lineage>
</organism>
<feature type="compositionally biased region" description="Pro residues" evidence="6">
    <location>
        <begin position="710"/>
        <end position="722"/>
    </location>
</feature>
<name>A0ABN9PFW7_9DINO</name>
<accession>A0ABN9PFW7</accession>
<feature type="compositionally biased region" description="Basic residues" evidence="6">
    <location>
        <begin position="173"/>
        <end position="189"/>
    </location>
</feature>
<dbReference type="InterPro" id="IPR035952">
    <property type="entry name" value="Rhomboid-like_sf"/>
</dbReference>
<keyword evidence="10" id="KW-1185">Reference proteome</keyword>
<feature type="region of interest" description="Disordered" evidence="6">
    <location>
        <begin position="703"/>
        <end position="722"/>
    </location>
</feature>
<evidence type="ECO:0000256" key="1">
    <source>
        <dbReference type="ARBA" id="ARBA00004141"/>
    </source>
</evidence>
<feature type="compositionally biased region" description="Gly residues" evidence="6">
    <location>
        <begin position="1"/>
        <end position="10"/>
    </location>
</feature>
<dbReference type="SUPFAM" id="SSF144091">
    <property type="entry name" value="Rhomboid-like"/>
    <property type="match status" value="1"/>
</dbReference>
<dbReference type="PANTHER" id="PTHR45840:SF2">
    <property type="entry name" value="PROTEIN RHOMBOID-RELATED"/>
    <property type="match status" value="1"/>
</dbReference>
<feature type="transmembrane region" description="Helical" evidence="7">
    <location>
        <begin position="528"/>
        <end position="547"/>
    </location>
</feature>
<dbReference type="PANTHER" id="PTHR45840">
    <property type="entry name" value="RHOMBOID-RELATED PROTEIN"/>
    <property type="match status" value="1"/>
</dbReference>
<keyword evidence="5 7" id="KW-0472">Membrane</keyword>
<evidence type="ECO:0000256" key="7">
    <source>
        <dbReference type="SAM" id="Phobius"/>
    </source>
</evidence>
<evidence type="ECO:0000256" key="5">
    <source>
        <dbReference type="ARBA" id="ARBA00023136"/>
    </source>
</evidence>